<protein>
    <submittedName>
        <fullName evidence="7">Nuclear envelope pore membrane protein</fullName>
    </submittedName>
</protein>
<feature type="domain" description="Nucleoporin POM152 N-terminal transmembrane" evidence="3">
    <location>
        <begin position="247"/>
        <end position="331"/>
    </location>
</feature>
<dbReference type="Pfam" id="PF24097">
    <property type="entry name" value="TMD_POM152"/>
    <property type="match status" value="1"/>
</dbReference>
<dbReference type="InterPro" id="IPR056543">
    <property type="entry name" value="Ig-like_POM152_9th"/>
</dbReference>
<accession>A0A0C2ERF5</accession>
<comment type="caution">
    <text evidence="7">The sequence shown here is derived from an EMBL/GenBank/DDBJ whole genome shotgun (WGS) entry which is preliminary data.</text>
</comment>
<evidence type="ECO:0000259" key="2">
    <source>
        <dbReference type="Pfam" id="PF23664"/>
    </source>
</evidence>
<organism evidence="7 8">
    <name type="scientific">Sporothrix brasiliensis 5110</name>
    <dbReference type="NCBI Taxonomy" id="1398154"/>
    <lineage>
        <taxon>Eukaryota</taxon>
        <taxon>Fungi</taxon>
        <taxon>Dikarya</taxon>
        <taxon>Ascomycota</taxon>
        <taxon>Pezizomycotina</taxon>
        <taxon>Sordariomycetes</taxon>
        <taxon>Sordariomycetidae</taxon>
        <taxon>Ophiostomatales</taxon>
        <taxon>Ophiostomataceae</taxon>
        <taxon>Sporothrix</taxon>
    </lineage>
</organism>
<evidence type="ECO:0000313" key="7">
    <source>
        <dbReference type="EMBL" id="KIH88969.1"/>
    </source>
</evidence>
<dbReference type="Pfam" id="PF24527">
    <property type="entry name" value="Ig-like_Pom152_9"/>
    <property type="match status" value="1"/>
</dbReference>
<evidence type="ECO:0000259" key="3">
    <source>
        <dbReference type="Pfam" id="PF24097"/>
    </source>
</evidence>
<dbReference type="Pfam" id="PF23664">
    <property type="entry name" value="Ig_Pom152"/>
    <property type="match status" value="2"/>
</dbReference>
<dbReference type="GO" id="GO:0006606">
    <property type="term" value="P:protein import into nucleus"/>
    <property type="evidence" value="ECO:0007669"/>
    <property type="project" value="TreeGrafter"/>
</dbReference>
<dbReference type="Pfam" id="PF24312">
    <property type="entry name" value="Ig-like_POM152"/>
    <property type="match status" value="3"/>
</dbReference>
<evidence type="ECO:0000259" key="5">
    <source>
        <dbReference type="Pfam" id="PF24519"/>
    </source>
</evidence>
<feature type="domain" description="Nucleoporin POM152 immunoglobulin-like" evidence="2">
    <location>
        <begin position="1129"/>
        <end position="1210"/>
    </location>
</feature>
<feature type="domain" description="Nucleoporin POM152 first Ig-like" evidence="5">
    <location>
        <begin position="383"/>
        <end position="501"/>
    </location>
</feature>
<dbReference type="EMBL" id="AWTV01000009">
    <property type="protein sequence ID" value="KIH88969.1"/>
    <property type="molecule type" value="Genomic_DNA"/>
</dbReference>
<feature type="region of interest" description="Disordered" evidence="1">
    <location>
        <begin position="169"/>
        <end position="203"/>
    </location>
</feature>
<dbReference type="VEuPathDB" id="FungiDB:SPBR_06329"/>
<feature type="region of interest" description="Disordered" evidence="1">
    <location>
        <begin position="1311"/>
        <end position="1335"/>
    </location>
</feature>
<dbReference type="GO" id="GO:0070762">
    <property type="term" value="C:nuclear pore transmembrane ring"/>
    <property type="evidence" value="ECO:0007669"/>
    <property type="project" value="TreeGrafter"/>
</dbReference>
<dbReference type="InterPro" id="IPR056544">
    <property type="entry name" value="Ig_POM152"/>
</dbReference>
<dbReference type="GO" id="GO:0017056">
    <property type="term" value="F:structural constituent of nuclear pore"/>
    <property type="evidence" value="ECO:0007669"/>
    <property type="project" value="InterPro"/>
</dbReference>
<reference evidence="7 8" key="1">
    <citation type="journal article" date="2014" name="BMC Genomics">
        <title>Comparative genomics of the major fungal agents of human and animal Sporotrichosis: Sporothrix schenckii and Sporothrix brasiliensis.</title>
        <authorList>
            <person name="Teixeira M.M."/>
            <person name="de Almeida L.G."/>
            <person name="Kubitschek-Barreira P."/>
            <person name="Alves F.L."/>
            <person name="Kioshima E.S."/>
            <person name="Abadio A.K."/>
            <person name="Fernandes L."/>
            <person name="Derengowski L.S."/>
            <person name="Ferreira K.S."/>
            <person name="Souza R.C."/>
            <person name="Ruiz J.C."/>
            <person name="de Andrade N.C."/>
            <person name="Paes H.C."/>
            <person name="Nicola A.M."/>
            <person name="Albuquerque P."/>
            <person name="Gerber A.L."/>
            <person name="Martins V.P."/>
            <person name="Peconick L.D."/>
            <person name="Neto A.V."/>
            <person name="Chaucanez C.B."/>
            <person name="Silva P.A."/>
            <person name="Cunha O.L."/>
            <person name="de Oliveira F.F."/>
            <person name="dos Santos T.C."/>
            <person name="Barros A.L."/>
            <person name="Soares M.A."/>
            <person name="de Oliveira L.M."/>
            <person name="Marini M.M."/>
            <person name="Villalobos-Duno H."/>
            <person name="Cunha M.M."/>
            <person name="de Hoog S."/>
            <person name="da Silveira J.F."/>
            <person name="Henrissat B."/>
            <person name="Nino-Vega G.A."/>
            <person name="Cisalpino P.S."/>
            <person name="Mora-Montes H.M."/>
            <person name="Almeida S.R."/>
            <person name="Stajich J.E."/>
            <person name="Lopes-Bezerra L.M."/>
            <person name="Vasconcelos A.T."/>
            <person name="Felipe M.S."/>
        </authorList>
    </citation>
    <scope>NUCLEOTIDE SEQUENCE [LARGE SCALE GENOMIC DNA]</scope>
    <source>
        <strain evidence="7 8">5110</strain>
    </source>
</reference>
<name>A0A0C2ERF5_9PEZI</name>
<dbReference type="OrthoDB" id="5529162at2759"/>
<feature type="domain" description="Nucleoporin POM152 immunoglobulin-like" evidence="2">
    <location>
        <begin position="798"/>
        <end position="900"/>
    </location>
</feature>
<dbReference type="InterPro" id="IPR056541">
    <property type="entry name" value="Ig-like_POM152"/>
</dbReference>
<dbReference type="InterPro" id="IPR037701">
    <property type="entry name" value="Pom152"/>
</dbReference>
<keyword evidence="8" id="KW-1185">Reference proteome</keyword>
<dbReference type="PANTHER" id="PTHR28206:SF1">
    <property type="entry name" value="NUCLEOPORIN POM152"/>
    <property type="match status" value="1"/>
</dbReference>
<feature type="compositionally biased region" description="Low complexity" evidence="1">
    <location>
        <begin position="517"/>
        <end position="531"/>
    </location>
</feature>
<dbReference type="GeneID" id="63679507"/>
<feature type="domain" description="Nucleoporin POM152 ninth Ig-like" evidence="6">
    <location>
        <begin position="1351"/>
        <end position="1429"/>
    </location>
</feature>
<feature type="compositionally biased region" description="Basic and acidic residues" evidence="1">
    <location>
        <begin position="1311"/>
        <end position="1322"/>
    </location>
</feature>
<proteinExistence type="predicted"/>
<dbReference type="Proteomes" id="UP000031575">
    <property type="component" value="Unassembled WGS sequence"/>
</dbReference>
<dbReference type="HOGENOM" id="CLU_002415_0_0_1"/>
<feature type="domain" description="Nucleoporin POM152 Ig-like" evidence="4">
    <location>
        <begin position="1003"/>
        <end position="1099"/>
    </location>
</feature>
<evidence type="ECO:0000256" key="1">
    <source>
        <dbReference type="SAM" id="MobiDB-lite"/>
    </source>
</evidence>
<gene>
    <name evidence="7" type="ORF">SPBR_06329</name>
</gene>
<feature type="region of interest" description="Disordered" evidence="1">
    <location>
        <begin position="512"/>
        <end position="531"/>
    </location>
</feature>
<evidence type="ECO:0000259" key="6">
    <source>
        <dbReference type="Pfam" id="PF24527"/>
    </source>
</evidence>
<dbReference type="PANTHER" id="PTHR28206">
    <property type="entry name" value="NUCLEOPORIN POM152"/>
    <property type="match status" value="1"/>
</dbReference>
<feature type="compositionally biased region" description="Pro residues" evidence="1">
    <location>
        <begin position="190"/>
        <end position="200"/>
    </location>
</feature>
<sequence>MSLQPCHALSSVSVIGVNSCSWIKSREGTAAVASSSATITAVAANALCAAARCGRDVRGAGDGDTGDDGSFILASSMAPSCRVSVAVPLTAVGLSTLPLVLRVPSSDTLVRLEGCGVPVEAFLRVIVPDRSLQTVVMLQLFGSAASKSGVRDLYHEGFSVTGDAMSATPRVRSGAFPQTPTTIRVGRGAPPTPSPSPPIDDIPKRSSAAPKPLFASARSSNASTRGSAAAAGTAAAPGPLIPLDVIDAPTQRFYAVALYVLLIAWKCYDWVQLLEDNGESFWLFLKWIGLDFVFLFGLPEVRIPWLELSQPVTTFLFVCHVITDYLLMFNIGVPWHAWFLGLLKIFYDRELSVSEHYVKASSILQNSSLISGRQIINILPEGSAILNPSGLPFCIGGPGGAAAGSKTNIASLPLYFNATIPAEVELVRLDLDTNEEETLRLTKTQLREISKLVKRQEASADGTLAAVRFDVPVKKTGAYRLGRVLDEYKLDVQRPSPFSFVVSCPSARVGGGGDPLSKQSSWSSSSSSSGSITRCHGDLSDLLLEVDGTPPLKIVYSRTINGKDHSFHFQSLQPEGFVSPLLGTVPSRSSGLSSSAPSARSHEPLDSDAVVAANFPTQGDADISWARSRRVSVGLNETMHVGGEWRYSIDEVHDAFGNVAKYNEPVEDHEVRPRPPKHLVQSFHVRERPRIRLQGCDLRQPLKVARGKSTAFPVRYDIPGVRRPEDGTAHTLTWQFSPIDTLTKSGDHGDVVSLATFNARHADEMPTISTPGLYTLKSVSSGSCEGEVQEPASCLLLNPLEPKLALRSEGIPDSCGGNSIGLRVDLDLVGTPPFLVRYDVSSNGVVRHEKVQVSGMRYQLELVPRVAGNHKYIFRSIDDAVYKSQPLSGSEMTLEQNVKPAARASIEHPTGKTNACLQDSVGVDIALSGEAPFTLEYVLLHEGKRRAFKEENIDTYRHRIETPALVQGGEYTLALTSVHDRSGCRTFLQGTGGELKIAVRRQRPRAAFGLLENKRRVFVVEDAVVRLPLRLTGEGPWRVSYRNLGVAFDEAGKPTHPGPLVTRSLNSGNDFLQVSERGTYEIIDVADNQCVGLVDNTASVFDVDWFPRPKLSFVQTEAIQEKGNLFVKQDVCEGDVDGFEIDLRGSPPYHVEYDVRHNPAKGSQGSLIHKQLDAALGRASIQMDTSKAGTYRYEFAPPADTLYNNNRVSSGGKGVPALVMQQTVYAKPTAAFAKAGQSFKYCMTEQDNEDRIPMVLTGVPPFYVEMEIKHQSGVVSETYRVPSIMTHNYGLQIPRQHLRPGTQQVRIRKVRDARGCQQKTDDVPGVSGKSGLSDSLPASTSSVQVQLFEAPAIYALESRTDYCVGERISYTLSGTPPFDVWYTFGGVSRKGASATTTFRRVAEAPGEFTISGISDKASECRAAVNLTRVIHPLPSVRVSQGRTSRVDIHEGGAVEMIFEFGGTPPFEFTYTRSTNARKGQRSQVLETRHDISYEMTKTVRASQEGTYEVVAIKDKFCAFSTQRGAEGADGGSGNKRN</sequence>
<dbReference type="GO" id="GO:0006999">
    <property type="term" value="P:nuclear pore organization"/>
    <property type="evidence" value="ECO:0007669"/>
    <property type="project" value="TreeGrafter"/>
</dbReference>
<dbReference type="InterPro" id="IPR056542">
    <property type="entry name" value="Ig-like_POM152_1st"/>
</dbReference>
<feature type="domain" description="Nucleoporin POM152 Ig-like" evidence="4">
    <location>
        <begin position="1434"/>
        <end position="1520"/>
    </location>
</feature>
<evidence type="ECO:0000259" key="4">
    <source>
        <dbReference type="Pfam" id="PF24312"/>
    </source>
</evidence>
<evidence type="ECO:0000313" key="8">
    <source>
        <dbReference type="Proteomes" id="UP000031575"/>
    </source>
</evidence>
<dbReference type="Pfam" id="PF24519">
    <property type="entry name" value="Ig-like_Pom152_1"/>
    <property type="match status" value="1"/>
</dbReference>
<feature type="domain" description="Nucleoporin POM152 Ig-like" evidence="4">
    <location>
        <begin position="688"/>
        <end position="794"/>
    </location>
</feature>
<dbReference type="InterPro" id="IPR056540">
    <property type="entry name" value="TMD_POM152"/>
</dbReference>
<dbReference type="RefSeq" id="XP_040616979.1">
    <property type="nucleotide sequence ID" value="XM_040764586.1"/>
</dbReference>